<name>A0ABU3CU54_9FLAO</name>
<accession>A0ABU3CU54</accession>
<organism evidence="1 2">
    <name type="scientific">Autumnicola edwardsiae</name>
    <dbReference type="NCBI Taxonomy" id="3075594"/>
    <lineage>
        <taxon>Bacteria</taxon>
        <taxon>Pseudomonadati</taxon>
        <taxon>Bacteroidota</taxon>
        <taxon>Flavobacteriia</taxon>
        <taxon>Flavobacteriales</taxon>
        <taxon>Flavobacteriaceae</taxon>
        <taxon>Autumnicola</taxon>
    </lineage>
</organism>
<evidence type="ECO:0000313" key="1">
    <source>
        <dbReference type="EMBL" id="MDT0649752.1"/>
    </source>
</evidence>
<comment type="caution">
    <text evidence="1">The sequence shown here is derived from an EMBL/GenBank/DDBJ whole genome shotgun (WGS) entry which is preliminary data.</text>
</comment>
<proteinExistence type="predicted"/>
<evidence type="ECO:0000313" key="2">
    <source>
        <dbReference type="Proteomes" id="UP001248819"/>
    </source>
</evidence>
<keyword evidence="2" id="KW-1185">Reference proteome</keyword>
<sequence>MIDFVKYELKGVTPHYLERSPYLEFHNKVNTKTGELGAYLNAYFRGMEFKIYASTTANPEQRITVEGSLHKYWNKGAHNFNDFGINEIQDVLENLKKNFRVRPENCVLKQLEIGVNINPPAKTKSILKQCLLHKTDRLKWVLTRDEGNYIQAQHQRHILKIYDKKTHYKNRGFKIEDEVMRIEMKYTKMHDLNSKGIYTLEDLLNFGLQNFTPILLKQWQQVIFYDFKALKGTKYENRYSNPNFWENLTYDGLKYHRNNLNKIAKAQPENIKDQIAKLIKEKADFLNTSTPEINPLHIRLKTGVGASEKKDENRRFCVVTGINISMQKKGSILLSHTGLKYYFKTDIKIFDEVKRKFLSRNWSNKDHQTQIKEIAHNIRNKHNNLKLQQQRIYSRSQTTLFNLATF</sequence>
<reference evidence="1 2" key="1">
    <citation type="submission" date="2023-09" db="EMBL/GenBank/DDBJ databases">
        <authorList>
            <person name="Rey-Velasco X."/>
        </authorList>
    </citation>
    <scope>NUCLEOTIDE SEQUENCE [LARGE SCALE GENOMIC DNA]</scope>
    <source>
        <strain evidence="1 2">F297</strain>
    </source>
</reference>
<gene>
    <name evidence="1" type="ORF">RM529_06335</name>
</gene>
<dbReference type="Proteomes" id="UP001248819">
    <property type="component" value="Unassembled WGS sequence"/>
</dbReference>
<protein>
    <submittedName>
        <fullName evidence="1">Uncharacterized protein</fullName>
    </submittedName>
</protein>
<dbReference type="EMBL" id="JAVRHP010000022">
    <property type="protein sequence ID" value="MDT0649752.1"/>
    <property type="molecule type" value="Genomic_DNA"/>
</dbReference>
<dbReference type="RefSeq" id="WP_311483909.1">
    <property type="nucleotide sequence ID" value="NZ_JAVRHP010000022.1"/>
</dbReference>